<dbReference type="SMART" id="SM00543">
    <property type="entry name" value="MIF4G"/>
    <property type="match status" value="1"/>
</dbReference>
<dbReference type="InterPro" id="IPR001229">
    <property type="entry name" value="Jacalin-like_lectin_dom"/>
</dbReference>
<keyword evidence="2" id="KW-0430">Lectin</keyword>
<organism evidence="4">
    <name type="scientific">Davidia involucrata</name>
    <name type="common">Dove tree</name>
    <dbReference type="NCBI Taxonomy" id="16924"/>
    <lineage>
        <taxon>Eukaryota</taxon>
        <taxon>Viridiplantae</taxon>
        <taxon>Streptophyta</taxon>
        <taxon>Embryophyta</taxon>
        <taxon>Tracheophyta</taxon>
        <taxon>Spermatophyta</taxon>
        <taxon>Magnoliopsida</taxon>
        <taxon>eudicotyledons</taxon>
        <taxon>Gunneridae</taxon>
        <taxon>Pentapetalae</taxon>
        <taxon>asterids</taxon>
        <taxon>Cornales</taxon>
        <taxon>Nyssaceae</taxon>
        <taxon>Davidia</taxon>
    </lineage>
</organism>
<dbReference type="Gene3D" id="1.25.40.180">
    <property type="match status" value="1"/>
</dbReference>
<dbReference type="Pfam" id="PF02854">
    <property type="entry name" value="MIF4G"/>
    <property type="match status" value="1"/>
</dbReference>
<name>A0A5B7B4I4_DAVIN</name>
<dbReference type="CDD" id="cd09612">
    <property type="entry name" value="Jacalin"/>
    <property type="match status" value="1"/>
</dbReference>
<dbReference type="GO" id="GO:0030246">
    <property type="term" value="F:carbohydrate binding"/>
    <property type="evidence" value="ECO:0007669"/>
    <property type="project" value="UniProtKB-KW"/>
</dbReference>
<dbReference type="GO" id="GO:0003743">
    <property type="term" value="F:translation initiation factor activity"/>
    <property type="evidence" value="ECO:0007669"/>
    <property type="project" value="TreeGrafter"/>
</dbReference>
<dbReference type="PANTHER" id="PTHR23253:SF53">
    <property type="entry name" value="EUKARYOTIC TRANSLATION INITIATION FACTOR ISOFORM 4G-1"/>
    <property type="match status" value="1"/>
</dbReference>
<dbReference type="SUPFAM" id="SSF51101">
    <property type="entry name" value="Mannose-binding lectins"/>
    <property type="match status" value="1"/>
</dbReference>
<comment type="similarity">
    <text evidence="1">Belongs to the jacalin lectin family.</text>
</comment>
<evidence type="ECO:0000256" key="1">
    <source>
        <dbReference type="ARBA" id="ARBA00006568"/>
    </source>
</evidence>
<dbReference type="InterPro" id="IPR016024">
    <property type="entry name" value="ARM-type_fold"/>
</dbReference>
<dbReference type="InterPro" id="IPR003890">
    <property type="entry name" value="MIF4G-like_typ-3"/>
</dbReference>
<dbReference type="SMART" id="SM00915">
    <property type="entry name" value="Jacalin"/>
    <property type="match status" value="1"/>
</dbReference>
<dbReference type="PANTHER" id="PTHR23253">
    <property type="entry name" value="EUKARYOTIC TRANSLATION INITIATION FACTOR 4 GAMMA"/>
    <property type="match status" value="1"/>
</dbReference>
<dbReference type="GO" id="GO:0016281">
    <property type="term" value="C:eukaryotic translation initiation factor 4F complex"/>
    <property type="evidence" value="ECO:0007669"/>
    <property type="project" value="TreeGrafter"/>
</dbReference>
<dbReference type="GO" id="GO:0003729">
    <property type="term" value="F:mRNA binding"/>
    <property type="evidence" value="ECO:0007669"/>
    <property type="project" value="TreeGrafter"/>
</dbReference>
<reference evidence="4" key="1">
    <citation type="submission" date="2019-08" db="EMBL/GenBank/DDBJ databases">
        <title>Reference gene set and small RNA set construction with multiple tissues from Davidia involucrata Baill.</title>
        <authorList>
            <person name="Yang H."/>
            <person name="Zhou C."/>
            <person name="Li G."/>
            <person name="Wang J."/>
            <person name="Gao P."/>
            <person name="Wang M."/>
            <person name="Wang R."/>
            <person name="Zhao Y."/>
        </authorList>
    </citation>
    <scope>NUCLEOTIDE SEQUENCE</scope>
    <source>
        <tissue evidence="4">Mixed with DoveR01_LX</tissue>
    </source>
</reference>
<evidence type="ECO:0000256" key="2">
    <source>
        <dbReference type="ARBA" id="ARBA00022734"/>
    </source>
</evidence>
<sequence length="435" mass="48785">MGEPIHLEGCISVGPWGGPSGNEWHYYKANGDIRKIIIVHGEAVDSILFKSDNGDGSMEYSNKFGGQGGNRTDKVDIDSPLEYLTGISGTYGSFDPLGPVIIKSLQIQTNLTKYGPFGSESGSFFSFPMEGGIIVGFHGRACQFLQAIGVYVKPRSSVHALSPSQENVKNQKEVGSAPALIKAEVPWSAQKWNLSVKERVLKTVRGILNKLTREKYDILKCQLINSGITTPEILESVTLLIFNKAVMEPTYCPLYALLCSDLNKELPSFSSDEFGSKVTFRQILVNNCQETFEGADYLRAEIRQMTAAEQEMECRDKEIMVKLRTLGNIRLIGELLKQNMLTERIAHRIVQELLGPEPTACSTEENVEEICQFFNTTGKHLDETPTFRQANDIYFNRLKDLTTITQIAPRLRFMVLNVLDLRANNWVPRREEVLF</sequence>
<evidence type="ECO:0000259" key="3">
    <source>
        <dbReference type="PROSITE" id="PS51752"/>
    </source>
</evidence>
<protein>
    <recommendedName>
        <fullName evidence="3">Jacalin-type lectin domain-containing protein</fullName>
    </recommendedName>
</protein>
<dbReference type="AlphaFoldDB" id="A0A5B7B4I4"/>
<evidence type="ECO:0000313" key="4">
    <source>
        <dbReference type="EMBL" id="MPA63535.1"/>
    </source>
</evidence>
<feature type="domain" description="Jacalin-type lectin" evidence="3">
    <location>
        <begin position="10"/>
        <end position="154"/>
    </location>
</feature>
<proteinExistence type="inferred from homology"/>
<dbReference type="FunFam" id="2.100.10.30:FF:000001">
    <property type="entry name" value="Jacalin-related lectin 33"/>
    <property type="match status" value="1"/>
</dbReference>
<dbReference type="PROSITE" id="PS51752">
    <property type="entry name" value="JACALIN_LECTIN"/>
    <property type="match status" value="1"/>
</dbReference>
<dbReference type="EMBL" id="GHES01032976">
    <property type="protein sequence ID" value="MPA63535.1"/>
    <property type="molecule type" value="Transcribed_RNA"/>
</dbReference>
<dbReference type="InterPro" id="IPR033734">
    <property type="entry name" value="Jacalin-like_lectin_dom_plant"/>
</dbReference>
<dbReference type="Pfam" id="PF01419">
    <property type="entry name" value="Jacalin"/>
    <property type="match status" value="1"/>
</dbReference>
<accession>A0A5B7B4I4</accession>
<gene>
    <name evidence="4" type="ORF">Din_032976</name>
</gene>
<dbReference type="InterPro" id="IPR036404">
    <property type="entry name" value="Jacalin-like_lectin_dom_sf"/>
</dbReference>
<dbReference type="SUPFAM" id="SSF48371">
    <property type="entry name" value="ARM repeat"/>
    <property type="match status" value="1"/>
</dbReference>
<dbReference type="Gene3D" id="2.100.10.30">
    <property type="entry name" value="Jacalin-like lectin domain"/>
    <property type="match status" value="1"/>
</dbReference>